<dbReference type="Pfam" id="PF13442">
    <property type="entry name" value="Cytochrome_CBB3"/>
    <property type="match status" value="1"/>
</dbReference>
<dbReference type="Gene3D" id="1.10.760.10">
    <property type="entry name" value="Cytochrome c-like domain"/>
    <property type="match status" value="1"/>
</dbReference>
<keyword evidence="8" id="KW-0472">Membrane</keyword>
<keyword evidence="5 6" id="KW-0408">Iron</keyword>
<protein>
    <submittedName>
        <fullName evidence="10">C-type cytochrome</fullName>
    </submittedName>
</protein>
<dbReference type="Proteomes" id="UP001144050">
    <property type="component" value="Unassembled WGS sequence"/>
</dbReference>
<reference evidence="10" key="1">
    <citation type="submission" date="2021-09" db="EMBL/GenBank/DDBJ databases">
        <title>Genomic analysis of Ralstonia spp.</title>
        <authorList>
            <person name="Aburjaile F."/>
            <person name="Ariute J.C."/>
            <person name="Pais A.K.L."/>
            <person name="Albuquerque G.M.R."/>
            <person name="Silva A.M.F."/>
            <person name="Brenig B."/>
            <person name="Azevedo V."/>
            <person name="Matiuzzi M."/>
            <person name="Ramos R."/>
            <person name="Goes-Neto A."/>
            <person name="Soares S."/>
            <person name="Iseppon A.M.B."/>
            <person name="Souza E."/>
            <person name="Gama M."/>
        </authorList>
    </citation>
    <scope>NUCLEOTIDE SEQUENCE</scope>
    <source>
        <strain evidence="10">CCRMRs91</strain>
    </source>
</reference>
<dbReference type="InterPro" id="IPR036909">
    <property type="entry name" value="Cyt_c-like_dom_sf"/>
</dbReference>
<feature type="region of interest" description="Disordered" evidence="7">
    <location>
        <begin position="187"/>
        <end position="225"/>
    </location>
</feature>
<keyword evidence="4" id="KW-0249">Electron transport</keyword>
<evidence type="ECO:0000256" key="5">
    <source>
        <dbReference type="ARBA" id="ARBA00023004"/>
    </source>
</evidence>
<proteinExistence type="predicted"/>
<evidence type="ECO:0000256" key="7">
    <source>
        <dbReference type="SAM" id="MobiDB-lite"/>
    </source>
</evidence>
<dbReference type="PANTHER" id="PTHR40942">
    <property type="match status" value="1"/>
</dbReference>
<keyword evidence="2 6" id="KW-0349">Heme</keyword>
<organism evidence="10 11">
    <name type="scientific">Ralstonia solanacearum</name>
    <name type="common">Pseudomonas solanacearum</name>
    <dbReference type="NCBI Taxonomy" id="305"/>
    <lineage>
        <taxon>Bacteria</taxon>
        <taxon>Pseudomonadati</taxon>
        <taxon>Pseudomonadota</taxon>
        <taxon>Betaproteobacteria</taxon>
        <taxon>Burkholderiales</taxon>
        <taxon>Burkholderiaceae</taxon>
        <taxon>Ralstonia</taxon>
        <taxon>Ralstonia solanacearum species complex</taxon>
    </lineage>
</organism>
<feature type="domain" description="Cytochrome c" evidence="9">
    <location>
        <begin position="231"/>
        <end position="310"/>
    </location>
</feature>
<gene>
    <name evidence="10" type="ORF">LBW59_24285</name>
</gene>
<sequence length="311" mass="33846">MEEIVAQKRINDEARADLEKPFSQRSKRGQFATIFAWVAMGIVISLIAKCVFFGEPTKPENFTMAQAAEHHYGYRGNVTLYPVYHAKINERKSFFGPEYKGEHAYCGELDAFDGGDEMFATRQHVATFRFISHPDSPLRSNPNEFNKGDTDYHADWARNGLTSKSGSYESKSFEDKWKHYCDPTAIAEGPSAGTTQESSPAQKPEVSSAPVTIAKSSTEQPSPGVHAVEAKPAVSGAVVYEHSCAACHATGVAGAPRLGWTADWERRLAGGIEPLYRTALSGKGAMPPKGTYAGPDSEVLAAVDYMVNAAK</sequence>
<evidence type="ECO:0000313" key="10">
    <source>
        <dbReference type="EMBL" id="MDB0573866.1"/>
    </source>
</evidence>
<dbReference type="GO" id="GO:0020037">
    <property type="term" value="F:heme binding"/>
    <property type="evidence" value="ECO:0007669"/>
    <property type="project" value="InterPro"/>
</dbReference>
<dbReference type="PRINTS" id="PR00607">
    <property type="entry name" value="CYTCHROMECIE"/>
</dbReference>
<keyword evidence="1" id="KW-0813">Transport</keyword>
<dbReference type="GO" id="GO:0009055">
    <property type="term" value="F:electron transfer activity"/>
    <property type="evidence" value="ECO:0007669"/>
    <property type="project" value="InterPro"/>
</dbReference>
<evidence type="ECO:0000256" key="4">
    <source>
        <dbReference type="ARBA" id="ARBA00022982"/>
    </source>
</evidence>
<keyword evidence="8" id="KW-0812">Transmembrane</keyword>
<evidence type="ECO:0000259" key="9">
    <source>
        <dbReference type="PROSITE" id="PS51007"/>
    </source>
</evidence>
<evidence type="ECO:0000256" key="3">
    <source>
        <dbReference type="ARBA" id="ARBA00022723"/>
    </source>
</evidence>
<name>A0AAW5ZVB4_RALSL</name>
<accession>A0AAW5ZVB4</accession>
<comment type="caution">
    <text evidence="10">The sequence shown here is derived from an EMBL/GenBank/DDBJ whole genome shotgun (WGS) entry which is preliminary data.</text>
</comment>
<dbReference type="PROSITE" id="PS51007">
    <property type="entry name" value="CYTC"/>
    <property type="match status" value="1"/>
</dbReference>
<keyword evidence="8" id="KW-1133">Transmembrane helix</keyword>
<dbReference type="EMBL" id="JAIVFG010000075">
    <property type="protein sequence ID" value="MDB0573866.1"/>
    <property type="molecule type" value="Genomic_DNA"/>
</dbReference>
<dbReference type="AlphaFoldDB" id="A0AAW5ZVB4"/>
<evidence type="ECO:0000256" key="1">
    <source>
        <dbReference type="ARBA" id="ARBA00022448"/>
    </source>
</evidence>
<evidence type="ECO:0000256" key="6">
    <source>
        <dbReference type="PROSITE-ProRule" id="PRU00433"/>
    </source>
</evidence>
<feature type="compositionally biased region" description="Polar residues" evidence="7">
    <location>
        <begin position="192"/>
        <end position="201"/>
    </location>
</feature>
<dbReference type="RefSeq" id="WP_271657374.1">
    <property type="nucleotide sequence ID" value="NZ_JAIVFG010000075.1"/>
</dbReference>
<evidence type="ECO:0000256" key="8">
    <source>
        <dbReference type="SAM" id="Phobius"/>
    </source>
</evidence>
<evidence type="ECO:0000256" key="2">
    <source>
        <dbReference type="ARBA" id="ARBA00022617"/>
    </source>
</evidence>
<dbReference type="InterPro" id="IPR002323">
    <property type="entry name" value="Cyt_CIE"/>
</dbReference>
<dbReference type="PANTHER" id="PTHR40942:SF4">
    <property type="entry name" value="CYTOCHROME C5"/>
    <property type="match status" value="1"/>
</dbReference>
<keyword evidence="3 6" id="KW-0479">Metal-binding</keyword>
<evidence type="ECO:0000313" key="11">
    <source>
        <dbReference type="Proteomes" id="UP001144050"/>
    </source>
</evidence>
<feature type="transmembrane region" description="Helical" evidence="8">
    <location>
        <begin position="34"/>
        <end position="54"/>
    </location>
</feature>
<dbReference type="GO" id="GO:0005506">
    <property type="term" value="F:iron ion binding"/>
    <property type="evidence" value="ECO:0007669"/>
    <property type="project" value="InterPro"/>
</dbReference>
<dbReference type="SUPFAM" id="SSF46626">
    <property type="entry name" value="Cytochrome c"/>
    <property type="match status" value="1"/>
</dbReference>
<dbReference type="InterPro" id="IPR009056">
    <property type="entry name" value="Cyt_c-like_dom"/>
</dbReference>